<organism evidence="1 2">
    <name type="scientific">Deinococcus arenicola</name>
    <dbReference type="NCBI Taxonomy" id="2994950"/>
    <lineage>
        <taxon>Bacteria</taxon>
        <taxon>Thermotogati</taxon>
        <taxon>Deinococcota</taxon>
        <taxon>Deinococci</taxon>
        <taxon>Deinococcales</taxon>
        <taxon>Deinococcaceae</taxon>
        <taxon>Deinococcus</taxon>
    </lineage>
</organism>
<comment type="caution">
    <text evidence="1">The sequence shown here is derived from an EMBL/GenBank/DDBJ whole genome shotgun (WGS) entry which is preliminary data.</text>
</comment>
<dbReference type="Proteomes" id="UP001276150">
    <property type="component" value="Unassembled WGS sequence"/>
</dbReference>
<dbReference type="EMBL" id="JAPMIV010000063">
    <property type="protein sequence ID" value="MDV6376451.1"/>
    <property type="molecule type" value="Genomic_DNA"/>
</dbReference>
<keyword evidence="2" id="KW-1185">Reference proteome</keyword>
<dbReference type="RefSeq" id="WP_317641808.1">
    <property type="nucleotide sequence ID" value="NZ_JAPMIV010000063.1"/>
</dbReference>
<proteinExistence type="predicted"/>
<reference evidence="1 2" key="1">
    <citation type="submission" date="2022-11" db="EMBL/GenBank/DDBJ databases">
        <title>Deinococcus ZS9-10, Low Temperature and Draught-tolerating, UV-resistant Bacteria from Continental Antarctica.</title>
        <authorList>
            <person name="Cheng L."/>
        </authorList>
    </citation>
    <scope>NUCLEOTIDE SEQUENCE [LARGE SCALE GENOMIC DNA]</scope>
    <source>
        <strain evidence="1 2">ZS9-10</strain>
    </source>
</reference>
<evidence type="ECO:0000313" key="1">
    <source>
        <dbReference type="EMBL" id="MDV6376451.1"/>
    </source>
</evidence>
<sequence length="349" mass="40671">MPYGPIEADRLVAIDEFEKDDLFVLGHLVFSKKQAEMAVKKWRKLQTEIKEALLRREAYVHPKLEGDQLPEIHAEWLVQSGKYYRWQKSADQTYWRQHFIWLEEAMRIIRHCSPTTHYGFKYNHREREKARLKKSEIYENTDFIADFGNSAHDNLVSVLLNPYPISFCSSLVGLQKMFQERNQTFEIICDNRDECKGFSSLTVYEELQRHKLIASAVAPQFLSSEEEPLIQMADVVSYAAGQYIWLLRKREENPNFVPNEKVTRVIQGFKRYLAPLDGEGRPWRPHRGAEVDALSTPIFLEIVARAIGGSNQLADALLESRDQRIQNLIRSQNESEPIRRLAPPTRNLP</sequence>
<name>A0ABU4DVK4_9DEIO</name>
<evidence type="ECO:0000313" key="2">
    <source>
        <dbReference type="Proteomes" id="UP001276150"/>
    </source>
</evidence>
<protein>
    <submittedName>
        <fullName evidence="1">DUF3800 domain-containing protein</fullName>
    </submittedName>
</protein>
<dbReference type="Pfam" id="PF12686">
    <property type="entry name" value="DUF3800"/>
    <property type="match status" value="1"/>
</dbReference>
<accession>A0ABU4DVK4</accession>
<dbReference type="InterPro" id="IPR024524">
    <property type="entry name" value="DUF3800"/>
</dbReference>
<gene>
    <name evidence="1" type="ORF">ORD21_17810</name>
</gene>